<dbReference type="InterPro" id="IPR003313">
    <property type="entry name" value="AraC-bd"/>
</dbReference>
<sequence>MIARTRHYKGDRFFKGKEDIYVNRVTEAFTICEHMHDFIEVSYVAEGNGYHYIANRIIPVKSGNLFIIPVGTSHVFRPSSPNQSAKLIVYNCLFRYATFEKWKHLFFGGSDIDRVMHNQLNPGIPYLHVFDRHERLQPLITTMHKEFRQKDEGYETILLAILIQLLMIINRLGNEAESADANGRRGRQSDMLGDAVRFIQEHYAENITLKQLAAQAFMSESHFHRSFKRLTGLTFTQYLQKIRIEKCCGLLKTSDQCVNYIANRIGYKDMKFFYALFLKKTGMTPQQYRKYHQSAESSAYPV</sequence>
<dbReference type="InterPro" id="IPR037923">
    <property type="entry name" value="HTH-like"/>
</dbReference>
<dbReference type="InterPro" id="IPR014710">
    <property type="entry name" value="RmlC-like_jellyroll"/>
</dbReference>
<evidence type="ECO:0000259" key="4">
    <source>
        <dbReference type="PROSITE" id="PS01124"/>
    </source>
</evidence>
<dbReference type="InterPro" id="IPR009057">
    <property type="entry name" value="Homeodomain-like_sf"/>
</dbReference>
<dbReference type="Gene3D" id="2.60.120.10">
    <property type="entry name" value="Jelly Rolls"/>
    <property type="match status" value="1"/>
</dbReference>
<evidence type="ECO:0000256" key="2">
    <source>
        <dbReference type="ARBA" id="ARBA00023125"/>
    </source>
</evidence>
<dbReference type="Pfam" id="PF12833">
    <property type="entry name" value="HTH_18"/>
    <property type="match status" value="1"/>
</dbReference>
<dbReference type="RefSeq" id="WP_379192357.1">
    <property type="nucleotide sequence ID" value="NZ_JBHSOW010000130.1"/>
</dbReference>
<dbReference type="PANTHER" id="PTHR43280:SF28">
    <property type="entry name" value="HTH-TYPE TRANSCRIPTIONAL ACTIVATOR RHAS"/>
    <property type="match status" value="1"/>
</dbReference>
<comment type="caution">
    <text evidence="5">The sequence shown here is derived from an EMBL/GenBank/DDBJ whole genome shotgun (WGS) entry which is preliminary data.</text>
</comment>
<keyword evidence="1" id="KW-0805">Transcription regulation</keyword>
<keyword evidence="3" id="KW-0804">Transcription</keyword>
<organism evidence="5 6">
    <name type="scientific">Paenibacillus solisilvae</name>
    <dbReference type="NCBI Taxonomy" id="2486751"/>
    <lineage>
        <taxon>Bacteria</taxon>
        <taxon>Bacillati</taxon>
        <taxon>Bacillota</taxon>
        <taxon>Bacilli</taxon>
        <taxon>Bacillales</taxon>
        <taxon>Paenibacillaceae</taxon>
        <taxon>Paenibacillus</taxon>
    </lineage>
</organism>
<gene>
    <name evidence="5" type="ORF">ACFPYJ_31755</name>
</gene>
<dbReference type="InterPro" id="IPR018060">
    <property type="entry name" value="HTH_AraC"/>
</dbReference>
<dbReference type="SMART" id="SM00342">
    <property type="entry name" value="HTH_ARAC"/>
    <property type="match status" value="1"/>
</dbReference>
<evidence type="ECO:0000313" key="6">
    <source>
        <dbReference type="Proteomes" id="UP001596047"/>
    </source>
</evidence>
<proteinExistence type="predicted"/>
<protein>
    <submittedName>
        <fullName evidence="5">Helix-turn-helix domain-containing protein</fullName>
    </submittedName>
</protein>
<evidence type="ECO:0000256" key="3">
    <source>
        <dbReference type="ARBA" id="ARBA00023163"/>
    </source>
</evidence>
<dbReference type="Proteomes" id="UP001596047">
    <property type="component" value="Unassembled WGS sequence"/>
</dbReference>
<reference evidence="6" key="1">
    <citation type="journal article" date="2019" name="Int. J. Syst. Evol. Microbiol.">
        <title>The Global Catalogue of Microorganisms (GCM) 10K type strain sequencing project: providing services to taxonomists for standard genome sequencing and annotation.</title>
        <authorList>
            <consortium name="The Broad Institute Genomics Platform"/>
            <consortium name="The Broad Institute Genome Sequencing Center for Infectious Disease"/>
            <person name="Wu L."/>
            <person name="Ma J."/>
        </authorList>
    </citation>
    <scope>NUCLEOTIDE SEQUENCE [LARGE SCALE GENOMIC DNA]</scope>
    <source>
        <strain evidence="6">CGMCC 1.3240</strain>
    </source>
</reference>
<accession>A0ABW0W679</accession>
<keyword evidence="6" id="KW-1185">Reference proteome</keyword>
<name>A0ABW0W679_9BACL</name>
<evidence type="ECO:0000256" key="1">
    <source>
        <dbReference type="ARBA" id="ARBA00023015"/>
    </source>
</evidence>
<dbReference type="PROSITE" id="PS01124">
    <property type="entry name" value="HTH_ARAC_FAMILY_2"/>
    <property type="match status" value="1"/>
</dbReference>
<dbReference type="EMBL" id="JBHSOW010000130">
    <property type="protein sequence ID" value="MFC5653617.1"/>
    <property type="molecule type" value="Genomic_DNA"/>
</dbReference>
<dbReference type="SUPFAM" id="SSF51215">
    <property type="entry name" value="Regulatory protein AraC"/>
    <property type="match status" value="1"/>
</dbReference>
<evidence type="ECO:0000313" key="5">
    <source>
        <dbReference type="EMBL" id="MFC5653617.1"/>
    </source>
</evidence>
<dbReference type="Pfam" id="PF02311">
    <property type="entry name" value="AraC_binding"/>
    <property type="match status" value="1"/>
</dbReference>
<feature type="domain" description="HTH araC/xylS-type" evidence="4">
    <location>
        <begin position="193"/>
        <end position="291"/>
    </location>
</feature>
<dbReference type="PANTHER" id="PTHR43280">
    <property type="entry name" value="ARAC-FAMILY TRANSCRIPTIONAL REGULATOR"/>
    <property type="match status" value="1"/>
</dbReference>
<dbReference type="SUPFAM" id="SSF46689">
    <property type="entry name" value="Homeodomain-like"/>
    <property type="match status" value="2"/>
</dbReference>
<dbReference type="Gene3D" id="1.10.10.60">
    <property type="entry name" value="Homeodomain-like"/>
    <property type="match status" value="2"/>
</dbReference>
<keyword evidence="2" id="KW-0238">DNA-binding</keyword>